<feature type="compositionally biased region" description="Basic residues" evidence="1">
    <location>
        <begin position="197"/>
        <end position="208"/>
    </location>
</feature>
<keyword evidence="3" id="KW-1185">Reference proteome</keyword>
<evidence type="ECO:0000313" key="2">
    <source>
        <dbReference type="EMBL" id="PBK67819.1"/>
    </source>
</evidence>
<name>A0A2H3BAA3_9AGAR</name>
<dbReference type="AlphaFoldDB" id="A0A2H3BAA3"/>
<dbReference type="Proteomes" id="UP000218334">
    <property type="component" value="Unassembled WGS sequence"/>
</dbReference>
<evidence type="ECO:0000313" key="3">
    <source>
        <dbReference type="Proteomes" id="UP000218334"/>
    </source>
</evidence>
<organism evidence="2 3">
    <name type="scientific">Armillaria solidipes</name>
    <dbReference type="NCBI Taxonomy" id="1076256"/>
    <lineage>
        <taxon>Eukaryota</taxon>
        <taxon>Fungi</taxon>
        <taxon>Dikarya</taxon>
        <taxon>Basidiomycota</taxon>
        <taxon>Agaricomycotina</taxon>
        <taxon>Agaricomycetes</taxon>
        <taxon>Agaricomycetidae</taxon>
        <taxon>Agaricales</taxon>
        <taxon>Marasmiineae</taxon>
        <taxon>Physalacriaceae</taxon>
        <taxon>Armillaria</taxon>
    </lineage>
</organism>
<dbReference type="EMBL" id="KZ293435">
    <property type="protein sequence ID" value="PBK67819.1"/>
    <property type="molecule type" value="Genomic_DNA"/>
</dbReference>
<protein>
    <submittedName>
        <fullName evidence="2">Uncharacterized protein</fullName>
    </submittedName>
</protein>
<proteinExistence type="predicted"/>
<feature type="region of interest" description="Disordered" evidence="1">
    <location>
        <begin position="122"/>
        <end position="270"/>
    </location>
</feature>
<sequence length="270" mass="30663">MEDYLPFFVGSQPFLFKIKGGPKPPDLAVTNEDLTRLAEVYTRGPDGTQEATWRKYRHCKQLSDIMDVVAPKLQLISRPPYGMYNVEGSLKNWASLRKLTTSWKQTEGLGSLTQLREDALAEEKEDGQPYISDGSRDNEPRKEEHVEGSILVSDDSESEKEYRRRGRPQVERRENIEGPAPISDPEAESGDEYVLRRPLRGGPRRRPRESRTLANRGYHNAQRGGAPLNGYKRGEKSTRPARGVLGREEEKKLMSQPKQLMDTPVSVVSR</sequence>
<feature type="compositionally biased region" description="Basic and acidic residues" evidence="1">
    <location>
        <begin position="134"/>
        <end position="147"/>
    </location>
</feature>
<evidence type="ECO:0000256" key="1">
    <source>
        <dbReference type="SAM" id="MobiDB-lite"/>
    </source>
</evidence>
<reference evidence="3" key="1">
    <citation type="journal article" date="2017" name="Nat. Ecol. Evol.">
        <title>Genome expansion and lineage-specific genetic innovations in the forest pathogenic fungi Armillaria.</title>
        <authorList>
            <person name="Sipos G."/>
            <person name="Prasanna A.N."/>
            <person name="Walter M.C."/>
            <person name="O'Connor E."/>
            <person name="Balint B."/>
            <person name="Krizsan K."/>
            <person name="Kiss B."/>
            <person name="Hess J."/>
            <person name="Varga T."/>
            <person name="Slot J."/>
            <person name="Riley R."/>
            <person name="Boka B."/>
            <person name="Rigling D."/>
            <person name="Barry K."/>
            <person name="Lee J."/>
            <person name="Mihaltcheva S."/>
            <person name="LaButti K."/>
            <person name="Lipzen A."/>
            <person name="Waldron R."/>
            <person name="Moloney N.M."/>
            <person name="Sperisen C."/>
            <person name="Kredics L."/>
            <person name="Vagvoelgyi C."/>
            <person name="Patrignani A."/>
            <person name="Fitzpatrick D."/>
            <person name="Nagy I."/>
            <person name="Doyle S."/>
            <person name="Anderson J.B."/>
            <person name="Grigoriev I.V."/>
            <person name="Gueldener U."/>
            <person name="Muensterkoetter M."/>
            <person name="Nagy L.G."/>
        </authorList>
    </citation>
    <scope>NUCLEOTIDE SEQUENCE [LARGE SCALE GENOMIC DNA]</scope>
    <source>
        <strain evidence="3">28-4</strain>
    </source>
</reference>
<accession>A0A2H3BAA3</accession>
<gene>
    <name evidence="2" type="ORF">ARMSODRAFT_302163</name>
</gene>